<reference evidence="2 3" key="1">
    <citation type="submission" date="2019-02" db="EMBL/GenBank/DDBJ databases">
        <title>Deep-cultivation of Planctomycetes and their phenomic and genomic characterization uncovers novel biology.</title>
        <authorList>
            <person name="Wiegand S."/>
            <person name="Jogler M."/>
            <person name="Boedeker C."/>
            <person name="Pinto D."/>
            <person name="Vollmers J."/>
            <person name="Rivas-Marin E."/>
            <person name="Kohn T."/>
            <person name="Peeters S.H."/>
            <person name="Heuer A."/>
            <person name="Rast P."/>
            <person name="Oberbeckmann S."/>
            <person name="Bunk B."/>
            <person name="Jeske O."/>
            <person name="Meyerdierks A."/>
            <person name="Storesund J.E."/>
            <person name="Kallscheuer N."/>
            <person name="Luecker S."/>
            <person name="Lage O.M."/>
            <person name="Pohl T."/>
            <person name="Merkel B.J."/>
            <person name="Hornburger P."/>
            <person name="Mueller R.-W."/>
            <person name="Bruemmer F."/>
            <person name="Labrenz M."/>
            <person name="Spormann A.M."/>
            <person name="Op den Camp H."/>
            <person name="Overmann J."/>
            <person name="Amann R."/>
            <person name="Jetten M.S.M."/>
            <person name="Mascher T."/>
            <person name="Medema M.H."/>
            <person name="Devos D.P."/>
            <person name="Kaster A.-K."/>
            <person name="Ovreas L."/>
            <person name="Rohde M."/>
            <person name="Galperin M.Y."/>
            <person name="Jogler C."/>
        </authorList>
    </citation>
    <scope>NUCLEOTIDE SEQUENCE [LARGE SCALE GENOMIC DNA]</scope>
    <source>
        <strain evidence="2 3">Mal52</strain>
    </source>
</reference>
<dbReference type="NCBIfam" id="TIGR04294">
    <property type="entry name" value="pre_pil_HX9DG"/>
    <property type="match status" value="1"/>
</dbReference>
<evidence type="ECO:0000313" key="3">
    <source>
        <dbReference type="Proteomes" id="UP000319383"/>
    </source>
</evidence>
<dbReference type="Gene3D" id="3.30.700.10">
    <property type="entry name" value="Glycoprotein, Type 4 Pilin"/>
    <property type="match status" value="1"/>
</dbReference>
<proteinExistence type="predicted"/>
<dbReference type="InterPro" id="IPR027558">
    <property type="entry name" value="Pre_pil_HX9DG_C"/>
</dbReference>
<dbReference type="PROSITE" id="PS00409">
    <property type="entry name" value="PROKAR_NTER_METHYL"/>
    <property type="match status" value="1"/>
</dbReference>
<dbReference type="RefSeq" id="WP_145377079.1">
    <property type="nucleotide sequence ID" value="NZ_CAXBED010000020.1"/>
</dbReference>
<sequence length="345" mass="37336">MKARTRSGFTLIELLVVIAIIAILIALLLPAVQQAREAARRTQCRNNLKQIGLALHNYAETFGVFPPGYVAKIPNNKTSSEQSLWAWGTLILPYLEQGNLYEVLSPDSTLAEDQLTTPEGLAALRTPLPAFRCPTDIGPALNDFDNTHNDSIMVGAYYNRQLTSDGTDKIPIATSNYVMVMDSGNSTTPAVYPADYGAARGMGYQNSSVRFRNVIDGTSNTIHVGERAWKYGDVVAGAGTIYAISASVPDLDQGSSWNIKAAGTNVLSLPYDGINHSSSNQQHQARSFNSPHTGGAFFVFCDGSVHFLSDSIDHQGGSIGLGVEHVNSTYERLCDRRDGQVNGEF</sequence>
<dbReference type="InterPro" id="IPR012902">
    <property type="entry name" value="N_methyl_site"/>
</dbReference>
<dbReference type="AlphaFoldDB" id="A0A517ZQK1"/>
<dbReference type="PANTHER" id="PTHR30093:SF2">
    <property type="entry name" value="TYPE II SECRETION SYSTEM PROTEIN H"/>
    <property type="match status" value="1"/>
</dbReference>
<dbReference type="InterPro" id="IPR011453">
    <property type="entry name" value="DUF1559"/>
</dbReference>
<name>A0A517ZQK1_9PLAN</name>
<keyword evidence="3" id="KW-1185">Reference proteome</keyword>
<dbReference type="NCBIfam" id="TIGR02532">
    <property type="entry name" value="IV_pilin_GFxxxE"/>
    <property type="match status" value="1"/>
</dbReference>
<dbReference type="EMBL" id="CP036276">
    <property type="protein sequence ID" value="QDU44779.1"/>
    <property type="molecule type" value="Genomic_DNA"/>
</dbReference>
<dbReference type="KEGG" id="sdyn:Mal52_32650"/>
<dbReference type="InterPro" id="IPR045584">
    <property type="entry name" value="Pilin-like"/>
</dbReference>
<evidence type="ECO:0000259" key="1">
    <source>
        <dbReference type="Pfam" id="PF07596"/>
    </source>
</evidence>
<protein>
    <submittedName>
        <fullName evidence="2">Type II secretion system protein G</fullName>
    </submittedName>
</protein>
<evidence type="ECO:0000313" key="2">
    <source>
        <dbReference type="EMBL" id="QDU44779.1"/>
    </source>
</evidence>
<dbReference type="Proteomes" id="UP000319383">
    <property type="component" value="Chromosome"/>
</dbReference>
<organism evidence="2 3">
    <name type="scientific">Symmachiella dynata</name>
    <dbReference type="NCBI Taxonomy" id="2527995"/>
    <lineage>
        <taxon>Bacteria</taxon>
        <taxon>Pseudomonadati</taxon>
        <taxon>Planctomycetota</taxon>
        <taxon>Planctomycetia</taxon>
        <taxon>Planctomycetales</taxon>
        <taxon>Planctomycetaceae</taxon>
        <taxon>Symmachiella</taxon>
    </lineage>
</organism>
<feature type="domain" description="DUF1559" evidence="1">
    <location>
        <begin position="33"/>
        <end position="314"/>
    </location>
</feature>
<dbReference type="SUPFAM" id="SSF54523">
    <property type="entry name" value="Pili subunits"/>
    <property type="match status" value="1"/>
</dbReference>
<gene>
    <name evidence="2" type="primary">xcpT_13</name>
    <name evidence="2" type="ORF">Mal52_32650</name>
</gene>
<accession>A0A517ZQK1</accession>
<dbReference type="PANTHER" id="PTHR30093">
    <property type="entry name" value="GENERAL SECRETION PATHWAY PROTEIN G"/>
    <property type="match status" value="1"/>
</dbReference>
<dbReference type="Pfam" id="PF07963">
    <property type="entry name" value="N_methyl"/>
    <property type="match status" value="1"/>
</dbReference>
<dbReference type="Pfam" id="PF07596">
    <property type="entry name" value="SBP_bac_10"/>
    <property type="match status" value="1"/>
</dbReference>